<name>A0A2P2ITB7_RHIMU</name>
<proteinExistence type="predicted"/>
<sequence length="9" mass="953">MRPSDCGST</sequence>
<accession>A0A2P2ITB7</accession>
<protein>
    <submittedName>
        <fullName evidence="1">Uncharacterized protein</fullName>
    </submittedName>
</protein>
<reference evidence="1" key="1">
    <citation type="submission" date="2018-02" db="EMBL/GenBank/DDBJ databases">
        <title>Rhizophora mucronata_Transcriptome.</title>
        <authorList>
            <person name="Meera S.P."/>
            <person name="Sreeshan A."/>
            <person name="Augustine A."/>
        </authorList>
    </citation>
    <scope>NUCLEOTIDE SEQUENCE</scope>
    <source>
        <tissue evidence="1">Leaf</tissue>
    </source>
</reference>
<evidence type="ECO:0000313" key="1">
    <source>
        <dbReference type="EMBL" id="MBW84472.1"/>
    </source>
</evidence>
<organism evidence="1">
    <name type="scientific">Rhizophora mucronata</name>
    <name type="common">Asiatic mangrove</name>
    <dbReference type="NCBI Taxonomy" id="61149"/>
    <lineage>
        <taxon>Eukaryota</taxon>
        <taxon>Viridiplantae</taxon>
        <taxon>Streptophyta</taxon>
        <taxon>Embryophyta</taxon>
        <taxon>Tracheophyta</taxon>
        <taxon>Spermatophyta</taxon>
        <taxon>Magnoliopsida</taxon>
        <taxon>eudicotyledons</taxon>
        <taxon>Gunneridae</taxon>
        <taxon>Pentapetalae</taxon>
        <taxon>rosids</taxon>
        <taxon>fabids</taxon>
        <taxon>Malpighiales</taxon>
        <taxon>Rhizophoraceae</taxon>
        <taxon>Rhizophora</taxon>
    </lineage>
</organism>
<dbReference type="EMBL" id="GGEC01003989">
    <property type="protein sequence ID" value="MBW84472.1"/>
    <property type="molecule type" value="Transcribed_RNA"/>
</dbReference>